<comment type="caution">
    <text evidence="2">The sequence shown here is derived from an EMBL/GenBank/DDBJ whole genome shotgun (WGS) entry which is preliminary data.</text>
</comment>
<evidence type="ECO:0000256" key="1">
    <source>
        <dbReference type="SAM" id="Phobius"/>
    </source>
</evidence>
<keyword evidence="1" id="KW-0472">Membrane</keyword>
<dbReference type="AlphaFoldDB" id="A0A917K2G1"/>
<proteinExistence type="predicted"/>
<dbReference type="Proteomes" id="UP000637695">
    <property type="component" value="Unassembled WGS sequence"/>
</dbReference>
<dbReference type="RefSeq" id="WP_188880488.1">
    <property type="nucleotide sequence ID" value="NZ_BMOY01000001.1"/>
</dbReference>
<reference evidence="2" key="1">
    <citation type="journal article" date="2014" name="Int. J. Syst. Evol. Microbiol.">
        <title>Complete genome sequence of Corynebacterium casei LMG S-19264T (=DSM 44701T), isolated from a smear-ripened cheese.</title>
        <authorList>
            <consortium name="US DOE Joint Genome Institute (JGI-PGF)"/>
            <person name="Walter F."/>
            <person name="Albersmeier A."/>
            <person name="Kalinowski J."/>
            <person name="Ruckert C."/>
        </authorList>
    </citation>
    <scope>NUCLEOTIDE SEQUENCE</scope>
    <source>
        <strain evidence="2">JCM 18487</strain>
    </source>
</reference>
<dbReference type="EMBL" id="BMOY01000001">
    <property type="protein sequence ID" value="GGI95077.1"/>
    <property type="molecule type" value="Genomic_DNA"/>
</dbReference>
<evidence type="ECO:0000313" key="2">
    <source>
        <dbReference type="EMBL" id="GGI95077.1"/>
    </source>
</evidence>
<sequence length="196" mass="21736">MADTLLIGVWAWTAIALRRAHPRLILLLLAAAGTGFSVVLHISDWFIVHVVPPASPVWRWWLGKLQAAWTARKLAPLPVSAGLPDSWQLQLWAYHTAELLFTAGAVLAVVCSFCAVHWLLLGLYDEPAVHHPVGWKARWVQRMLAHFAAAVVTVVTSLLLASVVPLLPAWMAPWLDQGWGVQGAAWLARWLTQTVW</sequence>
<feature type="transmembrane region" description="Helical" evidence="1">
    <location>
        <begin position="24"/>
        <end position="48"/>
    </location>
</feature>
<feature type="transmembrane region" description="Helical" evidence="1">
    <location>
        <begin position="144"/>
        <end position="167"/>
    </location>
</feature>
<accession>A0A917K2G1</accession>
<keyword evidence="1" id="KW-0812">Transmembrane</keyword>
<keyword evidence="1" id="KW-1133">Transmembrane helix</keyword>
<name>A0A917K2G1_9BACL</name>
<evidence type="ECO:0000313" key="3">
    <source>
        <dbReference type="Proteomes" id="UP000637695"/>
    </source>
</evidence>
<reference evidence="2" key="2">
    <citation type="submission" date="2020-09" db="EMBL/GenBank/DDBJ databases">
        <authorList>
            <person name="Sun Q."/>
            <person name="Ohkuma M."/>
        </authorList>
    </citation>
    <scope>NUCLEOTIDE SEQUENCE</scope>
    <source>
        <strain evidence="2">JCM 18487</strain>
    </source>
</reference>
<organism evidence="2 3">
    <name type="scientific">Alicyclobacillus cellulosilyticus</name>
    <dbReference type="NCBI Taxonomy" id="1003997"/>
    <lineage>
        <taxon>Bacteria</taxon>
        <taxon>Bacillati</taxon>
        <taxon>Bacillota</taxon>
        <taxon>Bacilli</taxon>
        <taxon>Bacillales</taxon>
        <taxon>Alicyclobacillaceae</taxon>
        <taxon>Alicyclobacillus</taxon>
    </lineage>
</organism>
<protein>
    <submittedName>
        <fullName evidence="2">Uncharacterized protein</fullName>
    </submittedName>
</protein>
<keyword evidence="3" id="KW-1185">Reference proteome</keyword>
<feature type="transmembrane region" description="Helical" evidence="1">
    <location>
        <begin position="99"/>
        <end position="123"/>
    </location>
</feature>
<gene>
    <name evidence="2" type="ORF">GCM10010885_00880</name>
</gene>